<dbReference type="VEuPathDB" id="TrichDB:TRFO_20836"/>
<gene>
    <name evidence="1" type="ORF">TRFO_20836</name>
</gene>
<evidence type="ECO:0000313" key="2">
    <source>
        <dbReference type="Proteomes" id="UP000179807"/>
    </source>
</evidence>
<dbReference type="AlphaFoldDB" id="A0A1J4KF02"/>
<dbReference type="GeneID" id="94836322"/>
<protein>
    <submittedName>
        <fullName evidence="1">Uncharacterized protein</fullName>
    </submittedName>
</protein>
<comment type="caution">
    <text evidence="1">The sequence shown here is derived from an EMBL/GenBank/DDBJ whole genome shotgun (WGS) entry which is preliminary data.</text>
</comment>
<accession>A0A1J4KF02</accession>
<dbReference type="InterPro" id="IPR016024">
    <property type="entry name" value="ARM-type_fold"/>
</dbReference>
<sequence>MNEELFNKIQELVALMSSESIGPAEMCRYNREKQEILAFPKNIYILISALQSQTIPTNVSLEILKYVHEFILFYKTAYNLEEILTDLLQINVSEPALIHALSEPLIICVVYLFLSERKIFLPIFEDDKNSATELETLVIIGFLNTMSEYPESGSKENAVIVREMKKSFLLAFIKFGIRILKTNPIEGIAILKSGVSFGYCIDSSKPISIQSNIMEHFYSNEIFDIFTFFTINGNLETSMNVIQIVTLLARGCDIWSRHNDVVQNLQQYIINVLKNTNILANHAISICFQNLFLAIRPKTTARPYDEVIQFLYEMCNNVIQQSPLSLTIIYPGILNMFKEFTTKNKEYFNIFLMEMKESFQQYVEAILKSFDDDVEKTTEIIFEEQNVDQIQTSLRRLLVFTDKNTIPQYLMSLFNSLLNSNNTNDTSTELSNNTSNLNGFDISSVMKIGFLMLVLISCYMKTDLFTEKPALASLVDLLFILISQIQPKLQLFYSISKENGYTFFFGEYMVQAVYTFLKAFIINDINPLKQGQLFLSISEFLQTVQSISAVSQNIFGFLLTILQNNYENDITTSVLTTFLNNKLLCETIIHETEFPSYFLSNYLTIPCEMVYYLILTKLLFENPEKHDEFLQSLSSHFIHLLSTEDELTEMNISRFFEMITSFFHATIASNKFYEFYVYIYDTFGDAIRNISKTKFSNYVVKFVHGLTEKDGDIMLPKNKESFPSYSPHSFRIFKYFTEILTNCMRTTTVNPILVNESVFTSAFPINDIYKQEVIPIVTQDEGDWEVITSNVKAMINFLQSPFPNFGVMEYYQDTCIFEYLNCLIEQILKTSPLSLLSMPELFKSIIIVVKIISMNFTKIILNTQNFYNFVLILTKIAFLSDNEIILNNNFSILSNICENINLLKLPWKRSLDHHFILSFNMIIAADSSEDNVSFLYWYLCGEYDYTNEIKKQIVDGITQDVINQEVGQALDDLFHQAAYDGTRKDLKRFVLALNDFLDTVSRYSLRLDYIPSLSQYFVFK</sequence>
<evidence type="ECO:0000313" key="1">
    <source>
        <dbReference type="EMBL" id="OHT10033.1"/>
    </source>
</evidence>
<organism evidence="1 2">
    <name type="scientific">Tritrichomonas foetus</name>
    <dbReference type="NCBI Taxonomy" id="1144522"/>
    <lineage>
        <taxon>Eukaryota</taxon>
        <taxon>Metamonada</taxon>
        <taxon>Parabasalia</taxon>
        <taxon>Tritrichomonadida</taxon>
        <taxon>Tritrichomonadidae</taxon>
        <taxon>Tritrichomonas</taxon>
    </lineage>
</organism>
<keyword evidence="2" id="KW-1185">Reference proteome</keyword>
<dbReference type="Proteomes" id="UP000179807">
    <property type="component" value="Unassembled WGS sequence"/>
</dbReference>
<dbReference type="EMBL" id="MLAK01000623">
    <property type="protein sequence ID" value="OHT10033.1"/>
    <property type="molecule type" value="Genomic_DNA"/>
</dbReference>
<name>A0A1J4KF02_9EUKA</name>
<reference evidence="1" key="1">
    <citation type="submission" date="2016-10" db="EMBL/GenBank/DDBJ databases">
        <authorList>
            <person name="Benchimol M."/>
            <person name="Almeida L.G."/>
            <person name="Vasconcelos A.T."/>
            <person name="Perreira-Neves A."/>
            <person name="Rosa I.A."/>
            <person name="Tasca T."/>
            <person name="Bogo M.R."/>
            <person name="de Souza W."/>
        </authorList>
    </citation>
    <scope>NUCLEOTIDE SEQUENCE [LARGE SCALE GENOMIC DNA]</scope>
    <source>
        <strain evidence="1">K</strain>
    </source>
</reference>
<proteinExistence type="predicted"/>
<dbReference type="RefSeq" id="XP_068363169.1">
    <property type="nucleotide sequence ID" value="XM_068501618.1"/>
</dbReference>
<dbReference type="SUPFAM" id="SSF48371">
    <property type="entry name" value="ARM repeat"/>
    <property type="match status" value="1"/>
</dbReference>